<dbReference type="Gene3D" id="3.30.70.270">
    <property type="match status" value="1"/>
</dbReference>
<dbReference type="SUPFAM" id="SSF55073">
    <property type="entry name" value="Nucleotide cyclase"/>
    <property type="match status" value="1"/>
</dbReference>
<dbReference type="SUPFAM" id="SSF141868">
    <property type="entry name" value="EAL domain-like"/>
    <property type="match status" value="1"/>
</dbReference>
<dbReference type="InterPro" id="IPR000160">
    <property type="entry name" value="GGDEF_dom"/>
</dbReference>
<dbReference type="Proteomes" id="UP000321832">
    <property type="component" value="Unassembled WGS sequence"/>
</dbReference>
<accession>A0A5C6U1N3</accession>
<protein>
    <submittedName>
        <fullName evidence="3">Diguanylate cyclase</fullName>
    </submittedName>
</protein>
<reference evidence="3 4" key="1">
    <citation type="submission" date="2019-08" db="EMBL/GenBank/DDBJ databases">
        <authorList>
            <person name="Khan S.A."/>
            <person name="Jeon C.O."/>
            <person name="Jeong S.E."/>
        </authorList>
    </citation>
    <scope>NUCLEOTIDE SEQUENCE [LARGE SCALE GENOMIC DNA]</scope>
    <source>
        <strain evidence="4">IMCC1728</strain>
    </source>
</reference>
<keyword evidence="4" id="KW-1185">Reference proteome</keyword>
<dbReference type="InterPro" id="IPR050706">
    <property type="entry name" value="Cyclic-di-GMP_PDE-like"/>
</dbReference>
<evidence type="ECO:0000313" key="3">
    <source>
        <dbReference type="EMBL" id="TXC65678.1"/>
    </source>
</evidence>
<feature type="compositionally biased region" description="Basic and acidic residues" evidence="1">
    <location>
        <begin position="135"/>
        <end position="146"/>
    </location>
</feature>
<dbReference type="SMART" id="SM00267">
    <property type="entry name" value="GGDEF"/>
    <property type="match status" value="1"/>
</dbReference>
<feature type="domain" description="GGDEF" evidence="2">
    <location>
        <begin position="1"/>
        <end position="172"/>
    </location>
</feature>
<dbReference type="AlphaFoldDB" id="A0A5C6U1N3"/>
<name>A0A5C6U1N3_9BURK</name>
<dbReference type="PANTHER" id="PTHR33121">
    <property type="entry name" value="CYCLIC DI-GMP PHOSPHODIESTERASE PDEF"/>
    <property type="match status" value="1"/>
</dbReference>
<dbReference type="InterPro" id="IPR029787">
    <property type="entry name" value="Nucleotide_cyclase"/>
</dbReference>
<feature type="compositionally biased region" description="Low complexity" evidence="1">
    <location>
        <begin position="147"/>
        <end position="159"/>
    </location>
</feature>
<dbReference type="InterPro" id="IPR035919">
    <property type="entry name" value="EAL_sf"/>
</dbReference>
<dbReference type="GO" id="GO:0071111">
    <property type="term" value="F:cyclic-guanylate-specific phosphodiesterase activity"/>
    <property type="evidence" value="ECO:0007669"/>
    <property type="project" value="InterPro"/>
</dbReference>
<gene>
    <name evidence="3" type="ORF">FSC37_05320</name>
</gene>
<organism evidence="3 4">
    <name type="scientific">Piscinibacter aquaticus</name>
    <dbReference type="NCBI Taxonomy" id="392597"/>
    <lineage>
        <taxon>Bacteria</taxon>
        <taxon>Pseudomonadati</taxon>
        <taxon>Pseudomonadota</taxon>
        <taxon>Betaproteobacteria</taxon>
        <taxon>Burkholderiales</taxon>
        <taxon>Sphaerotilaceae</taxon>
        <taxon>Piscinibacter</taxon>
    </lineage>
</organism>
<dbReference type="Pfam" id="PF00990">
    <property type="entry name" value="GGDEF"/>
    <property type="match status" value="1"/>
</dbReference>
<comment type="caution">
    <text evidence="3">The sequence shown here is derived from an EMBL/GenBank/DDBJ whole genome shotgun (WGS) entry which is preliminary data.</text>
</comment>
<dbReference type="Gene3D" id="3.20.20.450">
    <property type="entry name" value="EAL domain"/>
    <property type="match status" value="1"/>
</dbReference>
<sequence>METLRRRANCDALTGLSNRAHFLGQLDAMLHREDGSAESGLVLLRILDLAELNRSIGHASTDRLIETVAQALQAYTTRVAGCFVGRLNGADFAMCLPAGGVAEETARAVASALQAVLPAFGRQGGGGRGCGGGRARHDAGRLDVPGRPRAGAGRGARPVPGRHRGRTGPVLARMGEGGWRRRLHEALGAGRVTLVEYPVLGKSDQLMHLECPLRVQLEPEGEPEPAARWLPLAVRARLTAALDERALSLALGAIALDGQARAVNLAAASLFDSGFAARLRAQLMQAPRAARRCGWRCPRPRPPITSIWFASSAGNFGRPGLGSAWSTPASASVASSGCSSSASIT</sequence>
<evidence type="ECO:0000313" key="4">
    <source>
        <dbReference type="Proteomes" id="UP000321832"/>
    </source>
</evidence>
<evidence type="ECO:0000259" key="2">
    <source>
        <dbReference type="SMART" id="SM00267"/>
    </source>
</evidence>
<feature type="region of interest" description="Disordered" evidence="1">
    <location>
        <begin position="127"/>
        <end position="172"/>
    </location>
</feature>
<dbReference type="InterPro" id="IPR043128">
    <property type="entry name" value="Rev_trsase/Diguanyl_cyclase"/>
</dbReference>
<proteinExistence type="predicted"/>
<dbReference type="EMBL" id="VOPW01000001">
    <property type="protein sequence ID" value="TXC65678.1"/>
    <property type="molecule type" value="Genomic_DNA"/>
</dbReference>
<evidence type="ECO:0000256" key="1">
    <source>
        <dbReference type="SAM" id="MobiDB-lite"/>
    </source>
</evidence>
<dbReference type="PANTHER" id="PTHR33121:SF70">
    <property type="entry name" value="SIGNALING PROTEIN YKOW"/>
    <property type="match status" value="1"/>
</dbReference>